<evidence type="ECO:0008006" key="11">
    <source>
        <dbReference type="Google" id="ProtNLM"/>
    </source>
</evidence>
<dbReference type="Pfam" id="PF01019">
    <property type="entry name" value="G_glu_transpept"/>
    <property type="match status" value="1"/>
</dbReference>
<dbReference type="Gene3D" id="1.10.246.130">
    <property type="match status" value="1"/>
</dbReference>
<keyword evidence="1" id="KW-0645">Protease</keyword>
<evidence type="ECO:0000256" key="8">
    <source>
        <dbReference type="SAM" id="SignalP"/>
    </source>
</evidence>
<dbReference type="InterPro" id="IPR043138">
    <property type="entry name" value="GGT_lsub"/>
</dbReference>
<gene>
    <name evidence="9" type="ORF">NEMVEDRAFT_v1g100407</name>
</gene>
<keyword evidence="4" id="KW-0325">Glycoprotein</keyword>
<keyword evidence="8" id="KW-0732">Signal</keyword>
<dbReference type="OMA" id="QIMGVVQ"/>
<dbReference type="FunFam" id="1.10.246.130:FF:000005">
    <property type="entry name" value="Gamma-glutamyltranspeptidase 1, putative"/>
    <property type="match status" value="1"/>
</dbReference>
<dbReference type="InterPro" id="IPR029055">
    <property type="entry name" value="Ntn_hydrolases_N"/>
</dbReference>
<proteinExistence type="predicted"/>
<dbReference type="eggNOG" id="KOG2410">
    <property type="taxonomic scope" value="Eukaryota"/>
</dbReference>
<dbReference type="Proteomes" id="UP000001593">
    <property type="component" value="Unassembled WGS sequence"/>
</dbReference>
<feature type="active site" description="Nucleophile" evidence="6">
    <location>
        <position position="376"/>
    </location>
</feature>
<dbReference type="GO" id="GO:0005886">
    <property type="term" value="C:plasma membrane"/>
    <property type="evidence" value="ECO:0000318"/>
    <property type="project" value="GO_Central"/>
</dbReference>
<dbReference type="InterPro" id="IPR000101">
    <property type="entry name" value="GGT_peptidase"/>
</dbReference>
<evidence type="ECO:0000256" key="2">
    <source>
        <dbReference type="ARBA" id="ARBA00022679"/>
    </source>
</evidence>
<keyword evidence="5" id="KW-0012">Acyltransferase</keyword>
<evidence type="ECO:0000256" key="5">
    <source>
        <dbReference type="ARBA" id="ARBA00023315"/>
    </source>
</evidence>
<dbReference type="Gene3D" id="3.60.20.40">
    <property type="match status" value="1"/>
</dbReference>
<dbReference type="EMBL" id="DS469563">
    <property type="protein sequence ID" value="EDO42587.1"/>
    <property type="molecule type" value="Genomic_DNA"/>
</dbReference>
<evidence type="ECO:0000313" key="10">
    <source>
        <dbReference type="Proteomes" id="UP000001593"/>
    </source>
</evidence>
<name>A7S179_NEMVE</name>
<evidence type="ECO:0000256" key="4">
    <source>
        <dbReference type="ARBA" id="ARBA00023180"/>
    </source>
</evidence>
<dbReference type="InParanoid" id="A7S179"/>
<keyword evidence="2" id="KW-0808">Transferase</keyword>
<feature type="signal peptide" evidence="8">
    <location>
        <begin position="1"/>
        <end position="23"/>
    </location>
</feature>
<dbReference type="PRINTS" id="PR01210">
    <property type="entry name" value="GGTRANSPTASE"/>
</dbReference>
<organism evidence="9 10">
    <name type="scientific">Nematostella vectensis</name>
    <name type="common">Starlet sea anemone</name>
    <dbReference type="NCBI Taxonomy" id="45351"/>
    <lineage>
        <taxon>Eukaryota</taxon>
        <taxon>Metazoa</taxon>
        <taxon>Cnidaria</taxon>
        <taxon>Anthozoa</taxon>
        <taxon>Hexacorallia</taxon>
        <taxon>Actiniaria</taxon>
        <taxon>Edwardsiidae</taxon>
        <taxon>Nematostella</taxon>
    </lineage>
</organism>
<evidence type="ECO:0000313" key="9">
    <source>
        <dbReference type="EMBL" id="EDO42587.1"/>
    </source>
</evidence>
<evidence type="ECO:0000256" key="6">
    <source>
        <dbReference type="PIRSR" id="PIRSR600101-1"/>
    </source>
</evidence>
<dbReference type="PANTHER" id="PTHR11686:SF9">
    <property type="entry name" value="RE13973P"/>
    <property type="match status" value="1"/>
</dbReference>
<keyword evidence="3" id="KW-0378">Hydrolase</keyword>
<feature type="chain" id="PRO_5002712215" description="Gamma-glutamyltransferase" evidence="8">
    <location>
        <begin position="24"/>
        <end position="561"/>
    </location>
</feature>
<keyword evidence="10" id="KW-1185">Reference proteome</keyword>
<dbReference type="HOGENOM" id="CLU_014813_4_1_1"/>
<dbReference type="FunFam" id="3.60.20.40:FF:000009">
    <property type="entry name" value="Predicted protein"/>
    <property type="match status" value="1"/>
</dbReference>
<dbReference type="PANTHER" id="PTHR11686">
    <property type="entry name" value="GAMMA GLUTAMYL TRANSPEPTIDASE"/>
    <property type="match status" value="1"/>
</dbReference>
<dbReference type="GO" id="GO:0016746">
    <property type="term" value="F:acyltransferase activity"/>
    <property type="evidence" value="ECO:0007669"/>
    <property type="project" value="UniProtKB-KW"/>
</dbReference>
<reference evidence="9 10" key="1">
    <citation type="journal article" date="2007" name="Science">
        <title>Sea anemone genome reveals ancestral eumetazoan gene repertoire and genomic organization.</title>
        <authorList>
            <person name="Putnam N.H."/>
            <person name="Srivastava M."/>
            <person name="Hellsten U."/>
            <person name="Dirks B."/>
            <person name="Chapman J."/>
            <person name="Salamov A."/>
            <person name="Terry A."/>
            <person name="Shapiro H."/>
            <person name="Lindquist E."/>
            <person name="Kapitonov V.V."/>
            <person name="Jurka J."/>
            <person name="Genikhovich G."/>
            <person name="Grigoriev I.V."/>
            <person name="Lucas S.M."/>
            <person name="Steele R.E."/>
            <person name="Finnerty J.R."/>
            <person name="Technau U."/>
            <person name="Martindale M.Q."/>
            <person name="Rokhsar D.S."/>
        </authorList>
    </citation>
    <scope>NUCLEOTIDE SEQUENCE [LARGE SCALE GENOMIC DNA]</scope>
    <source>
        <strain evidence="10">CH2 X CH6</strain>
    </source>
</reference>
<dbReference type="GO" id="GO:0036374">
    <property type="term" value="F:glutathione hydrolase activity"/>
    <property type="evidence" value="ECO:0000318"/>
    <property type="project" value="GO_Central"/>
</dbReference>
<dbReference type="AlphaFoldDB" id="A7S179"/>
<feature type="binding site" evidence="7">
    <location>
        <position position="418"/>
    </location>
    <ligand>
        <name>L-glutamate</name>
        <dbReference type="ChEBI" id="CHEBI:29985"/>
    </ligand>
</feature>
<dbReference type="GO" id="GO:0006751">
    <property type="term" value="P:glutathione catabolic process"/>
    <property type="evidence" value="ECO:0000318"/>
    <property type="project" value="GO_Central"/>
</dbReference>
<evidence type="ECO:0000256" key="1">
    <source>
        <dbReference type="ARBA" id="ARBA00022670"/>
    </source>
</evidence>
<protein>
    <recommendedName>
        <fullName evidence="11">Gamma-glutamyltransferase</fullName>
    </recommendedName>
</protein>
<feature type="binding site" evidence="7">
    <location>
        <begin position="394"/>
        <end position="396"/>
    </location>
    <ligand>
        <name>L-glutamate</name>
        <dbReference type="ChEBI" id="CHEBI:29985"/>
    </ligand>
</feature>
<accession>A7S179</accession>
<dbReference type="GO" id="GO:0006508">
    <property type="term" value="P:proteolysis"/>
    <property type="evidence" value="ECO:0007669"/>
    <property type="project" value="UniProtKB-KW"/>
</dbReference>
<evidence type="ECO:0000256" key="3">
    <source>
        <dbReference type="ARBA" id="ARBA00022801"/>
    </source>
</evidence>
<feature type="binding site" evidence="7">
    <location>
        <position position="465"/>
    </location>
    <ligand>
        <name>L-glutamate</name>
        <dbReference type="ChEBI" id="CHEBI:29985"/>
    </ligand>
</feature>
<dbReference type="SUPFAM" id="SSF56235">
    <property type="entry name" value="N-terminal nucleophile aminohydrolases (Ntn hydrolases)"/>
    <property type="match status" value="1"/>
</dbReference>
<dbReference type="PhylomeDB" id="A7S179"/>
<evidence type="ECO:0000256" key="7">
    <source>
        <dbReference type="PIRSR" id="PIRSR600101-2"/>
    </source>
</evidence>
<sequence>MYSNLPYPSIVTFCLFFLSTCSSAVVGPPPAPREFPHAAVAADHELCSKLGTQALKDGGHAVDAAIVTALCVGVVNPHSAGIGGGGFMVIYDRESSKCTLAYIFKSSLSPAEMNTMRPSEGLMVGVPGELRGFEKAWKKYGKLKWERLFQPAADLCKKGYKVHPSLATAIAKNALNITNSNSLGEIFTRNGKMLVEGDIVKRPVYGKTLEEIGKSGGADIFYNGKMSKTVVKDINGEGGIFTLDDLKEYIAGDAKPVIAYLGHMNGAKIITPPPPAGGGAVMSEALQILSGYNFKPSDLKDHPGLTYHRMIEAFKFAHASLTYLGDPRYMKDADKVVKKMVDQTHSNNLRKFIDNRTHPVKYYGPINYRTDVTSGTTHLSVVDADGNGVSLTSSINKYFGSKIRSKKLGIIYNDQLADSMNHWVNEYGLVPDNFLPHRKPLSLACPAIIVDKEDNLQMVIGAAGGRYIPTTLAQVIMNYYWFGLNLKNAVARPRLHSQLFPEMVLVEENFSHKLIKKIKRFGHRTPTQIMGVVQVIVREKSGKLLALADYRKGGIADGYKK</sequence>
<dbReference type="STRING" id="45351.A7S179"/>
<dbReference type="InterPro" id="IPR043137">
    <property type="entry name" value="GGT_ssub_C"/>
</dbReference>